<accession>A0A125W364</accession>
<evidence type="ECO:0000313" key="7">
    <source>
        <dbReference type="Proteomes" id="UP000004846"/>
    </source>
</evidence>
<evidence type="ECO:0000256" key="1">
    <source>
        <dbReference type="ARBA" id="ARBA00023015"/>
    </source>
</evidence>
<feature type="domain" description="HTH gntR-type" evidence="5">
    <location>
        <begin position="1"/>
        <end position="69"/>
    </location>
</feature>
<proteinExistence type="predicted"/>
<dbReference type="PANTHER" id="PTHR44846">
    <property type="entry name" value="MANNOSYL-D-GLYCERATE TRANSPORT/METABOLISM SYSTEM REPRESSOR MNGR-RELATED"/>
    <property type="match status" value="1"/>
</dbReference>
<dbReference type="InterPro" id="IPR028978">
    <property type="entry name" value="Chorismate_lyase_/UTRA_dom_sf"/>
</dbReference>
<gene>
    <name evidence="6" type="primary">treR</name>
    <name evidence="6" type="ORF">HMPREF9498_02626</name>
</gene>
<dbReference type="InterPro" id="IPR011663">
    <property type="entry name" value="UTRA"/>
</dbReference>
<dbReference type="EMBL" id="AEBR01000095">
    <property type="protein sequence ID" value="EFM81741.1"/>
    <property type="molecule type" value="Genomic_DNA"/>
</dbReference>
<dbReference type="InterPro" id="IPR000524">
    <property type="entry name" value="Tscrpt_reg_HTH_GntR"/>
</dbReference>
<dbReference type="SMART" id="SM00866">
    <property type="entry name" value="UTRA"/>
    <property type="match status" value="1"/>
</dbReference>
<dbReference type="Proteomes" id="UP000004846">
    <property type="component" value="Unassembled WGS sequence"/>
</dbReference>
<evidence type="ECO:0000256" key="2">
    <source>
        <dbReference type="ARBA" id="ARBA00023125"/>
    </source>
</evidence>
<dbReference type="InterPro" id="IPR036390">
    <property type="entry name" value="WH_DNA-bd_sf"/>
</dbReference>
<dbReference type="CDD" id="cd07377">
    <property type="entry name" value="WHTH_GntR"/>
    <property type="match status" value="1"/>
</dbReference>
<dbReference type="InterPro" id="IPR036388">
    <property type="entry name" value="WH-like_DNA-bd_sf"/>
</dbReference>
<dbReference type="PANTHER" id="PTHR44846:SF12">
    <property type="entry name" value="HTH-TYPE TRANSCRIPTIONAL REGULATOR TRER"/>
    <property type="match status" value="1"/>
</dbReference>
<evidence type="ECO:0000256" key="4">
    <source>
        <dbReference type="NCBIfam" id="TIGR02404"/>
    </source>
</evidence>
<dbReference type="PRINTS" id="PR00035">
    <property type="entry name" value="HTHGNTR"/>
</dbReference>
<dbReference type="HOGENOM" id="CLU_063236_5_2_9"/>
<keyword evidence="3" id="KW-0804">Transcription</keyword>
<evidence type="ECO:0000313" key="6">
    <source>
        <dbReference type="EMBL" id="EFM81741.1"/>
    </source>
</evidence>
<sequence>MNKFHDIFLELEQQIVQGDYQPGDLLPSENQLVETYNVSRETIRKALNLLINAGYIQKKQGKGSIVLNFKKFNFPISGVTSYKELQQTQHIESHTHVVSLEEIPVERNLAQLTGWTEGAPVWRLVRQREIEGEVDILDIDYLIKEIVPELPKHRAEDSIFDYLENDLGLAISYAQKEITVEPLTEMDKQLIGEVEGNHVVVVRSIMNLEDTRCFGYTESRHRLNKFKFVEFARRRKL</sequence>
<dbReference type="InterPro" id="IPR012770">
    <property type="entry name" value="TreR"/>
</dbReference>
<reference evidence="6 7" key="1">
    <citation type="submission" date="2010-07" db="EMBL/GenBank/DDBJ databases">
        <authorList>
            <person name="Sid Ahmed O."/>
        </authorList>
    </citation>
    <scope>NUCLEOTIDE SEQUENCE [LARGE SCALE GENOMIC DNA]</scope>
    <source>
        <strain evidence="6 7">TX4248</strain>
    </source>
</reference>
<dbReference type="GO" id="GO:0003677">
    <property type="term" value="F:DNA binding"/>
    <property type="evidence" value="ECO:0007669"/>
    <property type="project" value="UniProtKB-UniRule"/>
</dbReference>
<evidence type="ECO:0000256" key="3">
    <source>
        <dbReference type="ARBA" id="ARBA00023163"/>
    </source>
</evidence>
<dbReference type="Gene3D" id="1.10.10.10">
    <property type="entry name" value="Winged helix-like DNA-binding domain superfamily/Winged helix DNA-binding domain"/>
    <property type="match status" value="1"/>
</dbReference>
<protein>
    <recommendedName>
        <fullName evidence="4">Trehalose operon repressor</fullName>
    </recommendedName>
</protein>
<dbReference type="AlphaFoldDB" id="A0A125W364"/>
<dbReference type="SUPFAM" id="SSF64288">
    <property type="entry name" value="Chorismate lyase-like"/>
    <property type="match status" value="1"/>
</dbReference>
<keyword evidence="2" id="KW-0238">DNA-binding</keyword>
<comment type="caution">
    <text evidence="6">The sequence shown here is derived from an EMBL/GenBank/DDBJ whole genome shotgun (WGS) entry which is preliminary data.</text>
</comment>
<organism evidence="6 7">
    <name type="scientific">Enterococcus faecalis TX4248</name>
    <dbReference type="NCBI Taxonomy" id="749495"/>
    <lineage>
        <taxon>Bacteria</taxon>
        <taxon>Bacillati</taxon>
        <taxon>Bacillota</taxon>
        <taxon>Bacilli</taxon>
        <taxon>Lactobacillales</taxon>
        <taxon>Enterococcaceae</taxon>
        <taxon>Enterococcus</taxon>
    </lineage>
</organism>
<dbReference type="PROSITE" id="PS50949">
    <property type="entry name" value="HTH_GNTR"/>
    <property type="match status" value="1"/>
</dbReference>
<dbReference type="SMART" id="SM00345">
    <property type="entry name" value="HTH_GNTR"/>
    <property type="match status" value="1"/>
</dbReference>
<dbReference type="GO" id="GO:0003700">
    <property type="term" value="F:DNA-binding transcription factor activity"/>
    <property type="evidence" value="ECO:0007669"/>
    <property type="project" value="UniProtKB-UniRule"/>
</dbReference>
<dbReference type="GO" id="GO:0045892">
    <property type="term" value="P:negative regulation of DNA-templated transcription"/>
    <property type="evidence" value="ECO:0007669"/>
    <property type="project" value="TreeGrafter"/>
</dbReference>
<evidence type="ECO:0000259" key="5">
    <source>
        <dbReference type="PROSITE" id="PS50949"/>
    </source>
</evidence>
<dbReference type="SUPFAM" id="SSF46785">
    <property type="entry name" value="Winged helix' DNA-binding domain"/>
    <property type="match status" value="1"/>
</dbReference>
<dbReference type="Pfam" id="PF00392">
    <property type="entry name" value="GntR"/>
    <property type="match status" value="1"/>
</dbReference>
<dbReference type="RefSeq" id="WP_002354877.1">
    <property type="nucleotide sequence ID" value="NZ_GL454482.1"/>
</dbReference>
<name>A0A125W364_ENTFL</name>
<dbReference type="Gene3D" id="3.40.1410.10">
    <property type="entry name" value="Chorismate lyase-like"/>
    <property type="match status" value="1"/>
</dbReference>
<dbReference type="Pfam" id="PF07702">
    <property type="entry name" value="UTRA"/>
    <property type="match status" value="1"/>
</dbReference>
<dbReference type="NCBIfam" id="TIGR02404">
    <property type="entry name" value="trehalos_R_Bsub"/>
    <property type="match status" value="1"/>
</dbReference>
<dbReference type="InterPro" id="IPR050679">
    <property type="entry name" value="Bact_HTH_transcr_reg"/>
</dbReference>
<keyword evidence="1" id="KW-0805">Transcription regulation</keyword>